<name>A0ABX8ZZZ2_9SPHN</name>
<dbReference type="InterPro" id="IPR023375">
    <property type="entry name" value="ADC_dom_sf"/>
</dbReference>
<gene>
    <name evidence="1" type="ORF">K3136_10810</name>
</gene>
<protein>
    <submittedName>
        <fullName evidence="1">Acetoacetate decarboxylase family protein</fullName>
    </submittedName>
</protein>
<sequence length="328" mass="36419">MGSNLPEYVVRPGEPSRKPPFACIGMQLYGFYIEADRATIQEKLIDPVLNAPRGDSHEQYRTFTDYVLVTYSWTEKCVSTTMPDKDFGYVPEYCWTVWVPLLLVKKELDMHVAQRLVMSPAFIEVDNEWSLVAGREVYGFPKNLGPLTIPLKGEDPALFSNSTLAIDTLGADKKASVQELMRIERTRKLSQAGEAWEDIDDAIKAIAGFLHKSGGLPVPGFNLLVDLLHLARHKEVPAVFLKQFRDALFGDRACYQAVIEAGCEITGFHGGGLLDGEYTMTTADFQSIPIASSLGIDPAGMKCEFPFWANIDFIVEDVKEVWKAGGNG</sequence>
<organism evidence="1 2">
    <name type="scientific">Qipengyuania gelatinilytica</name>
    <dbReference type="NCBI Taxonomy" id="2867231"/>
    <lineage>
        <taxon>Bacteria</taxon>
        <taxon>Pseudomonadati</taxon>
        <taxon>Pseudomonadota</taxon>
        <taxon>Alphaproteobacteria</taxon>
        <taxon>Sphingomonadales</taxon>
        <taxon>Erythrobacteraceae</taxon>
        <taxon>Qipengyuania</taxon>
    </lineage>
</organism>
<keyword evidence="2" id="KW-1185">Reference proteome</keyword>
<dbReference type="EMBL" id="CP081294">
    <property type="protein sequence ID" value="QZD94577.1"/>
    <property type="molecule type" value="Genomic_DNA"/>
</dbReference>
<dbReference type="RefSeq" id="WP_221430322.1">
    <property type="nucleotide sequence ID" value="NZ_CP081294.1"/>
</dbReference>
<proteinExistence type="predicted"/>
<dbReference type="Gene3D" id="2.40.400.10">
    <property type="entry name" value="Acetoacetate decarboxylase-like"/>
    <property type="match status" value="1"/>
</dbReference>
<evidence type="ECO:0000313" key="2">
    <source>
        <dbReference type="Proteomes" id="UP000824321"/>
    </source>
</evidence>
<evidence type="ECO:0000313" key="1">
    <source>
        <dbReference type="EMBL" id="QZD94577.1"/>
    </source>
</evidence>
<reference evidence="1 2" key="1">
    <citation type="submission" date="2021-08" db="EMBL/GenBank/DDBJ databases">
        <title>Comparative Genomics Analysis of the Genus Qipengyuania Reveals Extensive Genetic Diversity and Metabolic Versatility, Including the Description of Fifteen Novel Species.</title>
        <authorList>
            <person name="Liu Y."/>
        </authorList>
    </citation>
    <scope>NUCLEOTIDE SEQUENCE [LARGE SCALE GENOMIC DNA]</scope>
    <source>
        <strain evidence="1 2">1NDH1</strain>
    </source>
</reference>
<dbReference type="SUPFAM" id="SSF160104">
    <property type="entry name" value="Acetoacetate decarboxylase-like"/>
    <property type="match status" value="1"/>
</dbReference>
<dbReference type="Proteomes" id="UP000824321">
    <property type="component" value="Chromosome"/>
</dbReference>
<accession>A0ABX8ZZZ2</accession>